<protein>
    <submittedName>
        <fullName evidence="5">FAD-dependent oxidoreductase</fullName>
    </submittedName>
</protein>
<dbReference type="Pfam" id="PF01494">
    <property type="entry name" value="FAD_binding_3"/>
    <property type="match status" value="1"/>
</dbReference>
<dbReference type="Pfam" id="PF21274">
    <property type="entry name" value="Rng_hyd_C"/>
    <property type="match status" value="1"/>
</dbReference>
<dbReference type="Gene3D" id="3.50.50.60">
    <property type="entry name" value="FAD/NAD(P)-binding domain"/>
    <property type="match status" value="1"/>
</dbReference>
<keyword evidence="6" id="KW-1185">Reference proteome</keyword>
<dbReference type="PANTHER" id="PTHR43004:SF19">
    <property type="entry name" value="BINDING MONOOXYGENASE, PUTATIVE (JCVI)-RELATED"/>
    <property type="match status" value="1"/>
</dbReference>
<accession>A0A0N9HUN4</accession>
<evidence type="ECO:0000256" key="3">
    <source>
        <dbReference type="ARBA" id="ARBA00022827"/>
    </source>
</evidence>
<dbReference type="InterPro" id="IPR002938">
    <property type="entry name" value="FAD-bd"/>
</dbReference>
<dbReference type="KEGG" id="kphy:AOZ06_00960"/>
<dbReference type="PRINTS" id="PR00420">
    <property type="entry name" value="RNGMNOXGNASE"/>
</dbReference>
<dbReference type="InterPro" id="IPR036188">
    <property type="entry name" value="FAD/NAD-bd_sf"/>
</dbReference>
<evidence type="ECO:0000259" key="4">
    <source>
        <dbReference type="Pfam" id="PF01494"/>
    </source>
</evidence>
<dbReference type="Gene3D" id="3.30.70.2450">
    <property type="match status" value="1"/>
</dbReference>
<reference evidence="5 6" key="1">
    <citation type="submission" date="2015-07" db="EMBL/GenBank/DDBJ databases">
        <title>Genome sequencing of Kibdelosporangium phytohabitans.</title>
        <authorList>
            <person name="Qin S."/>
            <person name="Xing K."/>
        </authorList>
    </citation>
    <scope>NUCLEOTIDE SEQUENCE [LARGE SCALE GENOMIC DNA]</scope>
    <source>
        <strain evidence="5 6">KLBMP1111</strain>
    </source>
</reference>
<dbReference type="GO" id="GO:0071949">
    <property type="term" value="F:FAD binding"/>
    <property type="evidence" value="ECO:0007669"/>
    <property type="project" value="InterPro"/>
</dbReference>
<dbReference type="Gene3D" id="3.40.30.120">
    <property type="match status" value="1"/>
</dbReference>
<dbReference type="InterPro" id="IPR050641">
    <property type="entry name" value="RIFMO-like"/>
</dbReference>
<dbReference type="AlphaFoldDB" id="A0A0N9HUN4"/>
<dbReference type="OrthoDB" id="4141215at2"/>
<proteinExistence type="predicted"/>
<dbReference type="GO" id="GO:0016709">
    <property type="term" value="F:oxidoreductase activity, acting on paired donors, with incorporation or reduction of molecular oxygen, NAD(P)H as one donor, and incorporation of one atom of oxygen"/>
    <property type="evidence" value="ECO:0007669"/>
    <property type="project" value="UniProtKB-ARBA"/>
</dbReference>
<evidence type="ECO:0000313" key="6">
    <source>
        <dbReference type="Proteomes" id="UP000063699"/>
    </source>
</evidence>
<evidence type="ECO:0000313" key="5">
    <source>
        <dbReference type="EMBL" id="ALG05688.1"/>
    </source>
</evidence>
<dbReference type="EMBL" id="CP012752">
    <property type="protein sequence ID" value="ALG05688.1"/>
    <property type="molecule type" value="Genomic_DNA"/>
</dbReference>
<organism evidence="5 6">
    <name type="scientific">Kibdelosporangium phytohabitans</name>
    <dbReference type="NCBI Taxonomy" id="860235"/>
    <lineage>
        <taxon>Bacteria</taxon>
        <taxon>Bacillati</taxon>
        <taxon>Actinomycetota</taxon>
        <taxon>Actinomycetes</taxon>
        <taxon>Pseudonocardiales</taxon>
        <taxon>Pseudonocardiaceae</taxon>
        <taxon>Kibdelosporangium</taxon>
    </lineage>
</organism>
<dbReference type="STRING" id="860235.AOZ06_00960"/>
<evidence type="ECO:0000256" key="1">
    <source>
        <dbReference type="ARBA" id="ARBA00001974"/>
    </source>
</evidence>
<dbReference type="PANTHER" id="PTHR43004">
    <property type="entry name" value="TRK SYSTEM POTASSIUM UPTAKE PROTEIN"/>
    <property type="match status" value="1"/>
</dbReference>
<gene>
    <name evidence="5" type="ORF">AOZ06_00960</name>
</gene>
<feature type="domain" description="FAD-binding" evidence="4">
    <location>
        <begin position="4"/>
        <end position="356"/>
    </location>
</feature>
<keyword evidence="3" id="KW-0274">FAD</keyword>
<dbReference type="SUPFAM" id="SSF51905">
    <property type="entry name" value="FAD/NAD(P)-binding domain"/>
    <property type="match status" value="1"/>
</dbReference>
<evidence type="ECO:0000256" key="2">
    <source>
        <dbReference type="ARBA" id="ARBA00022630"/>
    </source>
</evidence>
<comment type="cofactor">
    <cofactor evidence="1">
        <name>FAD</name>
        <dbReference type="ChEBI" id="CHEBI:57692"/>
    </cofactor>
</comment>
<dbReference type="RefSeq" id="WP_054287668.1">
    <property type="nucleotide sequence ID" value="NZ_CP012752.1"/>
</dbReference>
<sequence length="505" mass="53908">MTHDVIISGAGPCGLTLACELRLRGVNVLVIDRLPEPDLTIKAGAINIPTAEAFYRRGLLPQLTAAHEDSMAKFRGGLPKNTGKPRTPPKFAGHFAALWLDSANFDYEDPAFHGRGPAGEIGFVVQQQVEAILGDWADELGVEVQRGVRLTGFDADDSGVTVHAGDRTFRADWLVGSDGGRSAVRKLAGFDFPGTEPEITGHQAIVTMEGQEGLARGWNTTPTGIYAFGPQPGRILTVRFDGPPVDRDAEITVAELEKSIRAVSGVDVRVTGIESATRFTDNARQATTYRIGRVLLAGDAAHVHSPFGGQGLNLSVGDAMNLGWKLAATINGWAPENLLDTYTTERHPLGAWVLDWTRAQIALMRPDGHAQALRAVISELITTKDATTYFAKKISGVWHRYDLPGDHPLIGRSAPDLVLADATALADHLHDGRGLLLDLGGLPAHAEIPADRVNVVSTKCADEPDLPGLLVRPDGVVAWAGGDGLDDALRAWFATSVVSTPNAGR</sequence>
<name>A0A0N9HUN4_9PSEU</name>
<dbReference type="Proteomes" id="UP000063699">
    <property type="component" value="Chromosome"/>
</dbReference>
<keyword evidence="2" id="KW-0285">Flavoprotein</keyword>